<proteinExistence type="inferred from homology"/>
<dbReference type="OrthoDB" id="5860513at2759"/>
<keyword evidence="4" id="KW-0493">Microtubule</keyword>
<keyword evidence="8" id="KW-1185">Reference proteome</keyword>
<dbReference type="Pfam" id="PF04130">
    <property type="entry name" value="GCP_C_terminal"/>
    <property type="match status" value="1"/>
</dbReference>
<name>F4Q398_CACFS</name>
<dbReference type="EMBL" id="GL883021">
    <property type="protein sequence ID" value="EGG17608.1"/>
    <property type="molecule type" value="Genomic_DNA"/>
</dbReference>
<evidence type="ECO:0000313" key="8">
    <source>
        <dbReference type="Proteomes" id="UP000007797"/>
    </source>
</evidence>
<feature type="domain" description="Gamma tubulin complex component C-terminal" evidence="6">
    <location>
        <begin position="2"/>
        <end position="220"/>
    </location>
</feature>
<comment type="similarity">
    <text evidence="2">Belongs to the TUBGCP family.</text>
</comment>
<evidence type="ECO:0000256" key="5">
    <source>
        <dbReference type="ARBA" id="ARBA00023212"/>
    </source>
</evidence>
<dbReference type="GO" id="GO:0031122">
    <property type="term" value="P:cytoplasmic microtubule organization"/>
    <property type="evidence" value="ECO:0007669"/>
    <property type="project" value="TreeGrafter"/>
</dbReference>
<dbReference type="GO" id="GO:0007020">
    <property type="term" value="P:microtubule nucleation"/>
    <property type="evidence" value="ECO:0007669"/>
    <property type="project" value="InterPro"/>
</dbReference>
<dbReference type="GO" id="GO:0051225">
    <property type="term" value="P:spindle assembly"/>
    <property type="evidence" value="ECO:0007669"/>
    <property type="project" value="TreeGrafter"/>
</dbReference>
<dbReference type="InterPro" id="IPR007259">
    <property type="entry name" value="GCP"/>
</dbReference>
<dbReference type="GO" id="GO:0000930">
    <property type="term" value="C:gamma-tubulin complex"/>
    <property type="evidence" value="ECO:0007669"/>
    <property type="project" value="TreeGrafter"/>
</dbReference>
<dbReference type="GO" id="GO:0051321">
    <property type="term" value="P:meiotic cell cycle"/>
    <property type="evidence" value="ECO:0007669"/>
    <property type="project" value="TreeGrafter"/>
</dbReference>
<dbReference type="InterPro" id="IPR042241">
    <property type="entry name" value="GCP_C_sf"/>
</dbReference>
<reference evidence="8" key="1">
    <citation type="journal article" date="2011" name="Genome Res.">
        <title>Phylogeny-wide analysis of social amoeba genomes highlights ancient origins for complex intercellular communication.</title>
        <authorList>
            <person name="Heidel A.J."/>
            <person name="Lawal H.M."/>
            <person name="Felder M."/>
            <person name="Schilde C."/>
            <person name="Helps N.R."/>
            <person name="Tunggal B."/>
            <person name="Rivero F."/>
            <person name="John U."/>
            <person name="Schleicher M."/>
            <person name="Eichinger L."/>
            <person name="Platzer M."/>
            <person name="Noegel A.A."/>
            <person name="Schaap P."/>
            <person name="Gloeckner G."/>
        </authorList>
    </citation>
    <scope>NUCLEOTIDE SEQUENCE [LARGE SCALE GENOMIC DNA]</scope>
    <source>
        <strain evidence="8">SH3</strain>
    </source>
</reference>
<dbReference type="GO" id="GO:0051011">
    <property type="term" value="F:microtubule minus-end binding"/>
    <property type="evidence" value="ECO:0007669"/>
    <property type="project" value="TreeGrafter"/>
</dbReference>
<sequence>MPVSTIIQKQDIIKYKKIFHFLWGVKRIEYSLTSIWRKTRSYSDILSNLKGFTKDIQRSHLLTNEMIHFMTNFHYYVMFEVIECSWEKLCKQVNEATDLDQLIEAHSKFLYEIGTKTFLTNSETCYDSFKKVLSIITKFTTLQTNVCILAHAIKKEQILTDSHYVKINRELTNYKTQLNSIANDYKHYFDLFEKELSKLKIHQDVNPISLLYMLDFNEYYSNTNQDDE</sequence>
<dbReference type="PANTHER" id="PTHR19302">
    <property type="entry name" value="GAMMA TUBULIN COMPLEX PROTEIN"/>
    <property type="match status" value="1"/>
</dbReference>
<evidence type="ECO:0000256" key="4">
    <source>
        <dbReference type="ARBA" id="ARBA00022701"/>
    </source>
</evidence>
<evidence type="ECO:0000259" key="6">
    <source>
        <dbReference type="Pfam" id="PF04130"/>
    </source>
</evidence>
<evidence type="ECO:0000256" key="2">
    <source>
        <dbReference type="ARBA" id="ARBA00010337"/>
    </source>
</evidence>
<evidence type="ECO:0000313" key="7">
    <source>
        <dbReference type="EMBL" id="EGG17608.1"/>
    </source>
</evidence>
<dbReference type="PANTHER" id="PTHR19302:SF14">
    <property type="entry name" value="GAMMA-TUBULIN COMPLEX COMPONENT 3"/>
    <property type="match status" value="1"/>
</dbReference>
<comment type="subcellular location">
    <subcellularLocation>
        <location evidence="1">Cytoplasm</location>
        <location evidence="1">Cytoskeleton</location>
    </subcellularLocation>
</comment>
<keyword evidence="3" id="KW-0963">Cytoplasm</keyword>
<dbReference type="GO" id="GO:0043015">
    <property type="term" value="F:gamma-tubulin binding"/>
    <property type="evidence" value="ECO:0007669"/>
    <property type="project" value="InterPro"/>
</dbReference>
<dbReference type="KEGG" id="dfa:DFA_08604"/>
<dbReference type="GO" id="GO:0000278">
    <property type="term" value="P:mitotic cell cycle"/>
    <property type="evidence" value="ECO:0007669"/>
    <property type="project" value="TreeGrafter"/>
</dbReference>
<dbReference type="GeneID" id="14869827"/>
<accession>F4Q398</accession>
<dbReference type="Gene3D" id="1.20.120.1900">
    <property type="entry name" value="Gamma-tubulin complex, C-terminal domain"/>
    <property type="match status" value="1"/>
</dbReference>
<dbReference type="GO" id="GO:0005874">
    <property type="term" value="C:microtubule"/>
    <property type="evidence" value="ECO:0007669"/>
    <property type="project" value="UniProtKB-KW"/>
</dbReference>
<organism evidence="7 8">
    <name type="scientific">Cavenderia fasciculata</name>
    <name type="common">Slime mold</name>
    <name type="synonym">Dictyostelium fasciculatum</name>
    <dbReference type="NCBI Taxonomy" id="261658"/>
    <lineage>
        <taxon>Eukaryota</taxon>
        <taxon>Amoebozoa</taxon>
        <taxon>Evosea</taxon>
        <taxon>Eumycetozoa</taxon>
        <taxon>Dictyostelia</taxon>
        <taxon>Acytosteliales</taxon>
        <taxon>Cavenderiaceae</taxon>
        <taxon>Cavenderia</taxon>
    </lineage>
</organism>
<evidence type="ECO:0000256" key="3">
    <source>
        <dbReference type="ARBA" id="ARBA00022490"/>
    </source>
</evidence>
<dbReference type="OMA" id="ANDYKHY"/>
<keyword evidence="5" id="KW-0206">Cytoskeleton</keyword>
<dbReference type="Proteomes" id="UP000007797">
    <property type="component" value="Unassembled WGS sequence"/>
</dbReference>
<dbReference type="InterPro" id="IPR040457">
    <property type="entry name" value="GCP_C"/>
</dbReference>
<dbReference type="GO" id="GO:0000922">
    <property type="term" value="C:spindle pole"/>
    <property type="evidence" value="ECO:0007669"/>
    <property type="project" value="InterPro"/>
</dbReference>
<gene>
    <name evidence="7" type="ORF">DFA_08604</name>
</gene>
<protein>
    <submittedName>
        <fullName evidence="7">Spindle pole body component 98</fullName>
    </submittedName>
</protein>
<dbReference type="AlphaFoldDB" id="F4Q398"/>
<evidence type="ECO:0000256" key="1">
    <source>
        <dbReference type="ARBA" id="ARBA00004245"/>
    </source>
</evidence>
<dbReference type="RefSeq" id="XP_004356092.1">
    <property type="nucleotide sequence ID" value="XM_004356039.1"/>
</dbReference>
<dbReference type="STRING" id="1054147.F4Q398"/>